<name>A0A540VLC7_9CHLR</name>
<feature type="active site" description="Charge relay system" evidence="7">
    <location>
        <position position="362"/>
    </location>
</feature>
<dbReference type="PROSITE" id="PS51892">
    <property type="entry name" value="SUBTILASE"/>
    <property type="match status" value="1"/>
</dbReference>
<keyword evidence="3" id="KW-0964">Secreted</keyword>
<evidence type="ECO:0000256" key="3">
    <source>
        <dbReference type="ARBA" id="ARBA00022525"/>
    </source>
</evidence>
<evidence type="ECO:0000256" key="5">
    <source>
        <dbReference type="ARBA" id="ARBA00022801"/>
    </source>
</evidence>
<comment type="caution">
    <text evidence="10">The sequence shown here is derived from an EMBL/GenBank/DDBJ whole genome shotgun (WGS) entry which is preliminary data.</text>
</comment>
<dbReference type="InterPro" id="IPR036852">
    <property type="entry name" value="Peptidase_S8/S53_dom_sf"/>
</dbReference>
<dbReference type="InterPro" id="IPR013783">
    <property type="entry name" value="Ig-like_fold"/>
</dbReference>
<dbReference type="Proteomes" id="UP000317371">
    <property type="component" value="Unassembled WGS sequence"/>
</dbReference>
<dbReference type="PROSITE" id="PS00137">
    <property type="entry name" value="SUBTILASE_HIS"/>
    <property type="match status" value="1"/>
</dbReference>
<keyword evidence="6 7" id="KW-0720">Serine protease</keyword>
<gene>
    <name evidence="10" type="ORF">FKZ61_01445</name>
</gene>
<dbReference type="GO" id="GO:0006508">
    <property type="term" value="P:proteolysis"/>
    <property type="evidence" value="ECO:0007669"/>
    <property type="project" value="UniProtKB-KW"/>
</dbReference>
<evidence type="ECO:0000313" key="11">
    <source>
        <dbReference type="Proteomes" id="UP000317371"/>
    </source>
</evidence>
<evidence type="ECO:0000256" key="6">
    <source>
        <dbReference type="ARBA" id="ARBA00022825"/>
    </source>
</evidence>
<evidence type="ECO:0000256" key="1">
    <source>
        <dbReference type="ARBA" id="ARBA00004613"/>
    </source>
</evidence>
<dbReference type="SUPFAM" id="SSF49373">
    <property type="entry name" value="Invasin/intimin cell-adhesion fragments"/>
    <property type="match status" value="1"/>
</dbReference>
<evidence type="ECO:0000256" key="7">
    <source>
        <dbReference type="PROSITE-ProRule" id="PRU01240"/>
    </source>
</evidence>
<keyword evidence="5 7" id="KW-0378">Hydrolase</keyword>
<dbReference type="Pfam" id="PF00082">
    <property type="entry name" value="Peptidase_S8"/>
    <property type="match status" value="1"/>
</dbReference>
<dbReference type="OrthoDB" id="9798386at2"/>
<dbReference type="GO" id="GO:0005576">
    <property type="term" value="C:extracellular region"/>
    <property type="evidence" value="ECO:0007669"/>
    <property type="project" value="UniProtKB-SubCell"/>
</dbReference>
<dbReference type="Gene3D" id="3.40.50.200">
    <property type="entry name" value="Peptidase S8/S53 domain"/>
    <property type="match status" value="1"/>
</dbReference>
<proteinExistence type="inferred from homology"/>
<dbReference type="InterPro" id="IPR000209">
    <property type="entry name" value="Peptidase_S8/S53_dom"/>
</dbReference>
<dbReference type="InterPro" id="IPR022398">
    <property type="entry name" value="Peptidase_S8_His-AS"/>
</dbReference>
<feature type="domain" description="Peptidase S8/S53" evidence="9">
    <location>
        <begin position="162"/>
        <end position="410"/>
    </location>
</feature>
<dbReference type="PROSITE" id="PS00138">
    <property type="entry name" value="SUBTILASE_SER"/>
    <property type="match status" value="1"/>
</dbReference>
<evidence type="ECO:0000256" key="2">
    <source>
        <dbReference type="ARBA" id="ARBA00011073"/>
    </source>
</evidence>
<evidence type="ECO:0000256" key="4">
    <source>
        <dbReference type="ARBA" id="ARBA00022670"/>
    </source>
</evidence>
<evidence type="ECO:0000256" key="8">
    <source>
        <dbReference type="RuleBase" id="RU003355"/>
    </source>
</evidence>
<dbReference type="InterPro" id="IPR008964">
    <property type="entry name" value="Invasin/intimin_cell_adhesion"/>
</dbReference>
<feature type="active site" description="Charge relay system" evidence="7">
    <location>
        <position position="204"/>
    </location>
</feature>
<comment type="similarity">
    <text evidence="2 7 8">Belongs to the peptidase S8 family.</text>
</comment>
<dbReference type="PANTHER" id="PTHR43806">
    <property type="entry name" value="PEPTIDASE S8"/>
    <property type="match status" value="1"/>
</dbReference>
<dbReference type="InterPro" id="IPR034084">
    <property type="entry name" value="Thermitase-like_dom"/>
</dbReference>
<accession>A0A540VLC7</accession>
<dbReference type="PRINTS" id="PR00723">
    <property type="entry name" value="SUBTILISIN"/>
</dbReference>
<comment type="subcellular location">
    <subcellularLocation>
        <location evidence="1">Secreted</location>
    </subcellularLocation>
</comment>
<dbReference type="InParanoid" id="A0A540VLC7"/>
<dbReference type="PROSITE" id="PS00136">
    <property type="entry name" value="SUBTILASE_ASP"/>
    <property type="match status" value="1"/>
</dbReference>
<dbReference type="InterPro" id="IPR015500">
    <property type="entry name" value="Peptidase_S8_subtilisin-rel"/>
</dbReference>
<keyword evidence="11" id="KW-1185">Reference proteome</keyword>
<keyword evidence="4 7" id="KW-0645">Protease</keyword>
<dbReference type="CDD" id="cd07484">
    <property type="entry name" value="Peptidases_S8_Thermitase_like"/>
    <property type="match status" value="1"/>
</dbReference>
<dbReference type="GO" id="GO:0004252">
    <property type="term" value="F:serine-type endopeptidase activity"/>
    <property type="evidence" value="ECO:0007669"/>
    <property type="project" value="UniProtKB-UniRule"/>
</dbReference>
<dbReference type="InterPro" id="IPR023828">
    <property type="entry name" value="Peptidase_S8_Ser-AS"/>
</dbReference>
<dbReference type="AlphaFoldDB" id="A0A540VLC7"/>
<reference evidence="10 11" key="1">
    <citation type="submission" date="2019-06" db="EMBL/GenBank/DDBJ databases">
        <title>Genome sequence of Litorilinea aerophila BAA-2444.</title>
        <authorList>
            <person name="Maclea K.S."/>
            <person name="Maurais E.G."/>
            <person name="Iannazzi L.C."/>
        </authorList>
    </citation>
    <scope>NUCLEOTIDE SEQUENCE [LARGE SCALE GENOMIC DNA]</scope>
    <source>
        <strain evidence="10 11">ATCC BAA-2444</strain>
    </source>
</reference>
<evidence type="ECO:0000313" key="10">
    <source>
        <dbReference type="EMBL" id="TQE97568.1"/>
    </source>
</evidence>
<dbReference type="EMBL" id="VIGC01000002">
    <property type="protein sequence ID" value="TQE97568.1"/>
    <property type="molecule type" value="Genomic_DNA"/>
</dbReference>
<dbReference type="SUPFAM" id="SSF52743">
    <property type="entry name" value="Subtilisin-like"/>
    <property type="match status" value="1"/>
</dbReference>
<evidence type="ECO:0000259" key="9">
    <source>
        <dbReference type="Pfam" id="PF00082"/>
    </source>
</evidence>
<feature type="active site" description="Charge relay system" evidence="7">
    <location>
        <position position="171"/>
    </location>
</feature>
<sequence length="757" mass="80196">MKKRSRPLGTSKRLEAQAEALMTPTLARPGGMIGILLLLAGLLFGTPATTAVAAPATPPPQQEPNRLIVKFRPGADGPTIGQSPGVVERVEPLAGVGAQLVQTAPGRLEEVYASLANDPDVLYVYPDYVIQPASLPNDPDFSQAQWGPQQIQAPAAWDYSTGEGVVIAVVDSGVDPGHPDLRDRLLPGYNIYDDNTDTSDRCGHGTHVAGIAAATANNGIGIAGIAPNAQILPVKVLNDVCMGSYSRLIRGIIYAVDHGARIIVITSGGTGESPPLQDALVYARNQGALVVAAAGNYNTDEPFYPGSYPEALTVAGTAQEDSRYGYSNFGQQIDLSAPAVNIYSTFWRSNSGSTYSYLTGTSMAAPHVAGVAALVWALNPALSAEAVEAILTQNADDLGPTGWDVYYGHGRVNALRAVQATSPRPLHVADLQGTVTAGSDQWSAQVAVTVHDALGYPVRDVAVNAEWSAGTIATSQCRTDGQGQCTVTSGALPGDLYQVTLTVTGLRSPDGFQENNREATLRDNPGEDRLTLASPFPNPATLLHVGGLQIRYQKHYTHWAATARVTVYDGTETPVADVTVEAQWQGDDIQTSSCVTDSQGQCTLQSAAYPWDAAPLELTVTDLRRDGYQFDPGAAHDLTATSGLMPAVTRLQAYDAVPQEDGVIIHWRVVQPADVVDFHAYRSHSAQFDTAQPVPVALLATDAASESLYSMVDQTVEPGNTYYYWLVEIGEQGEGAAIGPVAVNVPGYAIFLPVVRR</sequence>
<dbReference type="InterPro" id="IPR023827">
    <property type="entry name" value="Peptidase_S8_Asp-AS"/>
</dbReference>
<dbReference type="FunCoup" id="A0A540VLC7">
    <property type="interactions" value="215"/>
</dbReference>
<dbReference type="PANTHER" id="PTHR43806:SF11">
    <property type="entry name" value="CEREVISIN-RELATED"/>
    <property type="match status" value="1"/>
</dbReference>
<organism evidence="10 11">
    <name type="scientific">Litorilinea aerophila</name>
    <dbReference type="NCBI Taxonomy" id="1204385"/>
    <lineage>
        <taxon>Bacteria</taxon>
        <taxon>Bacillati</taxon>
        <taxon>Chloroflexota</taxon>
        <taxon>Caldilineae</taxon>
        <taxon>Caldilineales</taxon>
        <taxon>Caldilineaceae</taxon>
        <taxon>Litorilinea</taxon>
    </lineage>
</organism>
<dbReference type="InterPro" id="IPR050131">
    <property type="entry name" value="Peptidase_S8_subtilisin-like"/>
</dbReference>
<protein>
    <submittedName>
        <fullName evidence="10">Peptidase S8</fullName>
    </submittedName>
</protein>
<dbReference type="Gene3D" id="2.60.40.10">
    <property type="entry name" value="Immunoglobulins"/>
    <property type="match status" value="2"/>
</dbReference>